<evidence type="ECO:0000313" key="2">
    <source>
        <dbReference type="EMBL" id="SEQ81691.1"/>
    </source>
</evidence>
<gene>
    <name evidence="2" type="ORF">SAMN04488092_1147</name>
</gene>
<proteinExistence type="predicted"/>
<name>A0A1H9J3T4_9RHOB</name>
<keyword evidence="1" id="KW-0732">Signal</keyword>
<dbReference type="RefSeq" id="WP_090270748.1">
    <property type="nucleotide sequence ID" value="NZ_FOEP01000014.1"/>
</dbReference>
<dbReference type="PROSITE" id="PS51257">
    <property type="entry name" value="PROKAR_LIPOPROTEIN"/>
    <property type="match status" value="1"/>
</dbReference>
<dbReference type="Proteomes" id="UP000198634">
    <property type="component" value="Unassembled WGS sequence"/>
</dbReference>
<sequence length="625" mass="68846">MRYYVGITSVFCLCAALAACTVTDRGYRRLSTQNEACAGVVALSERNTEGKALEVGAQTLRASDDDYPLNCYFQSHRLPGVGAWQQQAEAVGKVVADVDRFDLAFVEISDQGQLHDAAQLSTLLERLRQNDRDGRQNFVVTYVHGWRHDAVLRDRDLQKFRILLGYSRAALNARCIDGGDYCNARLTGVFIGWRGRAFAEPPLTSDFGVTPFVAGALPTIFNRKTKSDDLGRGRESVLGQVLKAVEYPLALKQGDPRADKLLIVGHSLGGNMLSGVAEDYALDAIAKQRLPSRNGDDAPVMKPFLGDLVVLLNPAAEAAKWTSLQRAMRQRAGLRDDEFQIVGNVGGYDPVFRKRVRPWRLMFPLHQRPVYISITATANWFQNAQNSREVRSDFATSTLFPITRSLIGKKGAEETKAIGHLVPTYSKAPDNPRPLSQVERGRAQPREILVGPPIGATHEMSVNDSGGAPASYGNSTVPDLSWCSAANGWLYQARRAKKALNGGGVNATDAGWEYGLERAPDGPLQAMPNIAVGHNAASVQWRHALYLRGRENRASVASSRSPFWNVRAYDTAVKEHAGWVSYPMWCAINQLVLDDVTYRGRPDEIVAEVIEEQIEEEKAVRALNP</sequence>
<protein>
    <recommendedName>
        <fullName evidence="4">Alpha/beta hydrolase family protein</fullName>
    </recommendedName>
</protein>
<keyword evidence="3" id="KW-1185">Reference proteome</keyword>
<accession>A0A1H9J3T4</accession>
<dbReference type="AlphaFoldDB" id="A0A1H9J3T4"/>
<evidence type="ECO:0000256" key="1">
    <source>
        <dbReference type="SAM" id="SignalP"/>
    </source>
</evidence>
<feature type="chain" id="PRO_5009300941" description="Alpha/beta hydrolase family protein" evidence="1">
    <location>
        <begin position="19"/>
        <end position="625"/>
    </location>
</feature>
<evidence type="ECO:0008006" key="4">
    <source>
        <dbReference type="Google" id="ProtNLM"/>
    </source>
</evidence>
<organism evidence="2 3">
    <name type="scientific">Thalassovita taeanensis</name>
    <dbReference type="NCBI Taxonomy" id="657014"/>
    <lineage>
        <taxon>Bacteria</taxon>
        <taxon>Pseudomonadati</taxon>
        <taxon>Pseudomonadota</taxon>
        <taxon>Alphaproteobacteria</taxon>
        <taxon>Rhodobacterales</taxon>
        <taxon>Roseobacteraceae</taxon>
        <taxon>Thalassovita</taxon>
    </lineage>
</organism>
<reference evidence="2 3" key="1">
    <citation type="submission" date="2016-10" db="EMBL/GenBank/DDBJ databases">
        <authorList>
            <person name="de Groot N.N."/>
        </authorList>
    </citation>
    <scope>NUCLEOTIDE SEQUENCE [LARGE SCALE GENOMIC DNA]</scope>
    <source>
        <strain evidence="2 3">DSM 22007</strain>
    </source>
</reference>
<feature type="signal peptide" evidence="1">
    <location>
        <begin position="1"/>
        <end position="18"/>
    </location>
</feature>
<dbReference type="STRING" id="657014.SAMN04488092_1147"/>
<dbReference type="EMBL" id="FOEP01000014">
    <property type="protein sequence ID" value="SEQ81691.1"/>
    <property type="molecule type" value="Genomic_DNA"/>
</dbReference>
<dbReference type="OrthoDB" id="8437309at2"/>
<evidence type="ECO:0000313" key="3">
    <source>
        <dbReference type="Proteomes" id="UP000198634"/>
    </source>
</evidence>